<name>A0A564THJ8_9FIRM</name>
<protein>
    <submittedName>
        <fullName evidence="1">Uncharacterized protein</fullName>
    </submittedName>
</protein>
<organism evidence="1 2">
    <name type="scientific">[Ruminococcus] torques</name>
    <dbReference type="NCBI Taxonomy" id="33039"/>
    <lineage>
        <taxon>Bacteria</taxon>
        <taxon>Bacillati</taxon>
        <taxon>Bacillota</taxon>
        <taxon>Clostridia</taxon>
        <taxon>Lachnospirales</taxon>
        <taxon>Lachnospiraceae</taxon>
        <taxon>Mediterraneibacter</taxon>
    </lineage>
</organism>
<accession>A0A564THJ8</accession>
<reference evidence="1 2" key="1">
    <citation type="submission" date="2019-07" db="EMBL/GenBank/DDBJ databases">
        <authorList>
            <person name="Hibberd C M."/>
            <person name="Gehrig L. J."/>
            <person name="Chang H.-W."/>
            <person name="Venkatesh S."/>
        </authorList>
    </citation>
    <scope>NUCLEOTIDE SEQUENCE [LARGE SCALE GENOMIC DNA]</scope>
    <source>
        <strain evidence="1">Ruminococcus_torques_SSTS_Bg7063</strain>
    </source>
</reference>
<keyword evidence="2" id="KW-1185">Reference proteome</keyword>
<proteinExistence type="predicted"/>
<dbReference type="EMBL" id="CABHNA010000051">
    <property type="protein sequence ID" value="VUX06860.1"/>
    <property type="molecule type" value="Genomic_DNA"/>
</dbReference>
<evidence type="ECO:0000313" key="1">
    <source>
        <dbReference type="EMBL" id="VUX06860.1"/>
    </source>
</evidence>
<dbReference type="Proteomes" id="UP000363661">
    <property type="component" value="Unassembled WGS sequence"/>
</dbReference>
<dbReference type="AlphaFoldDB" id="A0A564THJ8"/>
<gene>
    <name evidence="1" type="ORF">RTSSTS7063_01327</name>
</gene>
<sequence length="159" mass="19289">MDRLGRKRNVQTKTRKVNVHRDCRVKVDFTMAGYHWIMHNHDEDINSPSCPHCHATDSPKVYKLDVYTGKYFEYPGEKYKGKISRQEMKKMWKQKDFLENVLRERQWYEDTYRKINPERYPPLPPLPIVLKHSKLSVRVTKRWIRNNIRKLNSCTHSMQ</sequence>
<evidence type="ECO:0000313" key="2">
    <source>
        <dbReference type="Proteomes" id="UP000363661"/>
    </source>
</evidence>